<dbReference type="InterPro" id="IPR000073">
    <property type="entry name" value="AB_hydrolase_1"/>
</dbReference>
<evidence type="ECO:0000259" key="1">
    <source>
        <dbReference type="Pfam" id="PF00561"/>
    </source>
</evidence>
<evidence type="ECO:0000313" key="2">
    <source>
        <dbReference type="EMBL" id="GKX27772.1"/>
    </source>
</evidence>
<name>A0A9W5Y764_9FIRM</name>
<sequence>MKFHEFGNPENQHIMLIHGGGNAWWNYLRQARKLSEKYHVILPTMDGHGEEFATDYISTEDTADKLLSYIEKKCNGKLFALCGVSMGGQIVIELLSRKADLAQKAIIDGSVCYPVPNVKRFCITTVKLFRRFLFSEKACKFQLAAMSKKLPQKMLYPKEIQELYLQDMPRLRKETLYAMYRTYMNYSIKDSLRECQADVMYWYGEKEMKCVKKSAKLFQSYLRNCKIYEAKEYGHGYLAVYLPEEWLELAEDFFESVPKSDY</sequence>
<dbReference type="Proteomes" id="UP001144256">
    <property type="component" value="Unassembled WGS sequence"/>
</dbReference>
<feature type="domain" description="AB hydrolase-1" evidence="1">
    <location>
        <begin position="13"/>
        <end position="112"/>
    </location>
</feature>
<reference evidence="2" key="1">
    <citation type="submission" date="2022-06" db="EMBL/GenBank/DDBJ databases">
        <title>Vallitalea longa sp. nov., an anaerobic bacterium isolated from marine sediment.</title>
        <authorList>
            <person name="Hirano S."/>
            <person name="Terahara T."/>
            <person name="Mori K."/>
            <person name="Hamada M."/>
            <person name="Matsumoto R."/>
            <person name="Kobayashi T."/>
        </authorList>
    </citation>
    <scope>NUCLEOTIDE SEQUENCE</scope>
    <source>
        <strain evidence="2">SH18-1</strain>
    </source>
</reference>
<dbReference type="PANTHER" id="PTHR43798:SF33">
    <property type="entry name" value="HYDROLASE, PUTATIVE (AFU_ORTHOLOGUE AFUA_2G14860)-RELATED"/>
    <property type="match status" value="1"/>
</dbReference>
<dbReference type="InterPro" id="IPR029058">
    <property type="entry name" value="AB_hydrolase_fold"/>
</dbReference>
<dbReference type="SUPFAM" id="SSF53474">
    <property type="entry name" value="alpha/beta-Hydrolases"/>
    <property type="match status" value="1"/>
</dbReference>
<dbReference type="Pfam" id="PF00561">
    <property type="entry name" value="Abhydrolase_1"/>
    <property type="match status" value="1"/>
</dbReference>
<keyword evidence="3" id="KW-1185">Reference proteome</keyword>
<evidence type="ECO:0000313" key="3">
    <source>
        <dbReference type="Proteomes" id="UP001144256"/>
    </source>
</evidence>
<dbReference type="AlphaFoldDB" id="A0A9W5Y764"/>
<dbReference type="RefSeq" id="WP_281811418.1">
    <property type="nucleotide sequence ID" value="NZ_BRLB01000001.1"/>
</dbReference>
<proteinExistence type="predicted"/>
<dbReference type="InterPro" id="IPR050266">
    <property type="entry name" value="AB_hydrolase_sf"/>
</dbReference>
<gene>
    <name evidence="2" type="ORF">SH1V18_02520</name>
</gene>
<dbReference type="EMBL" id="BRLB01000001">
    <property type="protein sequence ID" value="GKX27772.1"/>
    <property type="molecule type" value="Genomic_DNA"/>
</dbReference>
<comment type="caution">
    <text evidence="2">The sequence shown here is derived from an EMBL/GenBank/DDBJ whole genome shotgun (WGS) entry which is preliminary data.</text>
</comment>
<protein>
    <submittedName>
        <fullName evidence="2">Multidrug transporter</fullName>
    </submittedName>
</protein>
<dbReference type="PANTHER" id="PTHR43798">
    <property type="entry name" value="MONOACYLGLYCEROL LIPASE"/>
    <property type="match status" value="1"/>
</dbReference>
<accession>A0A9W5Y764</accession>
<dbReference type="GO" id="GO:0016020">
    <property type="term" value="C:membrane"/>
    <property type="evidence" value="ECO:0007669"/>
    <property type="project" value="TreeGrafter"/>
</dbReference>
<organism evidence="2 3">
    <name type="scientific">Vallitalea longa</name>
    <dbReference type="NCBI Taxonomy" id="2936439"/>
    <lineage>
        <taxon>Bacteria</taxon>
        <taxon>Bacillati</taxon>
        <taxon>Bacillota</taxon>
        <taxon>Clostridia</taxon>
        <taxon>Lachnospirales</taxon>
        <taxon>Vallitaleaceae</taxon>
        <taxon>Vallitalea</taxon>
    </lineage>
</organism>
<dbReference type="Gene3D" id="3.40.50.1820">
    <property type="entry name" value="alpha/beta hydrolase"/>
    <property type="match status" value="1"/>
</dbReference>